<feature type="region of interest" description="Disordered" evidence="1">
    <location>
        <begin position="213"/>
        <end position="235"/>
    </location>
</feature>
<feature type="compositionally biased region" description="Low complexity" evidence="1">
    <location>
        <begin position="213"/>
        <end position="232"/>
    </location>
</feature>
<feature type="compositionally biased region" description="Pro residues" evidence="1">
    <location>
        <begin position="155"/>
        <end position="169"/>
    </location>
</feature>
<dbReference type="Proteomes" id="UP001212997">
    <property type="component" value="Unassembled WGS sequence"/>
</dbReference>
<feature type="signal peptide" evidence="2">
    <location>
        <begin position="1"/>
        <end position="21"/>
    </location>
</feature>
<evidence type="ECO:0000256" key="2">
    <source>
        <dbReference type="SAM" id="SignalP"/>
    </source>
</evidence>
<feature type="chain" id="PRO_5042192039" evidence="2">
    <location>
        <begin position="22"/>
        <end position="257"/>
    </location>
</feature>
<dbReference type="PANTHER" id="PTHR40633:SF1">
    <property type="entry name" value="GPI ANCHORED SERINE-THREONINE RICH PROTEIN (AFU_ORTHOLOGUE AFUA_1G03630)"/>
    <property type="match status" value="1"/>
</dbReference>
<dbReference type="InterPro" id="IPR052982">
    <property type="entry name" value="SRP1/TIP1-like"/>
</dbReference>
<dbReference type="PANTHER" id="PTHR40633">
    <property type="entry name" value="MATRIX PROTEIN, PUTATIVE (AFU_ORTHOLOGUE AFUA_8G05410)-RELATED"/>
    <property type="match status" value="1"/>
</dbReference>
<proteinExistence type="predicted"/>
<name>A0AAD5YM50_9APHY</name>
<organism evidence="3 4">
    <name type="scientific">Meripilus lineatus</name>
    <dbReference type="NCBI Taxonomy" id="2056292"/>
    <lineage>
        <taxon>Eukaryota</taxon>
        <taxon>Fungi</taxon>
        <taxon>Dikarya</taxon>
        <taxon>Basidiomycota</taxon>
        <taxon>Agaricomycotina</taxon>
        <taxon>Agaricomycetes</taxon>
        <taxon>Polyporales</taxon>
        <taxon>Meripilaceae</taxon>
        <taxon>Meripilus</taxon>
    </lineage>
</organism>
<comment type="caution">
    <text evidence="3">The sequence shown here is derived from an EMBL/GenBank/DDBJ whole genome shotgun (WGS) entry which is preliminary data.</text>
</comment>
<feature type="compositionally biased region" description="Low complexity" evidence="1">
    <location>
        <begin position="137"/>
        <end position="154"/>
    </location>
</feature>
<feature type="compositionally biased region" description="Polar residues" evidence="1">
    <location>
        <begin position="172"/>
        <end position="190"/>
    </location>
</feature>
<evidence type="ECO:0000313" key="3">
    <source>
        <dbReference type="EMBL" id="KAJ3489209.1"/>
    </source>
</evidence>
<dbReference type="EMBL" id="JANAWD010000050">
    <property type="protein sequence ID" value="KAJ3489209.1"/>
    <property type="molecule type" value="Genomic_DNA"/>
</dbReference>
<feature type="region of interest" description="Disordered" evidence="1">
    <location>
        <begin position="137"/>
        <end position="193"/>
    </location>
</feature>
<sequence>MFVMFHAILYAFTLLLSSSSALPILQDKRDVVNPHITSPTAATVWTVGSKQTVTWDTSDLPPPANITNIKGKVILGFLEPDSYNLMLDSPLAQGFSILDGSVVITIPNVPVRTNYIIALMGDSGNISPEFRIVGGSSVAASPSPSTVAPSSSLAPPEPSLSPTPSPPIATKPASSTPVAVTPSATPESSQATPSTIVVASSSSLASAIAASVSSSSSSSGSTSPSPSTTAGTNGAWSSKQIKLSSIFLTALAAVIMI</sequence>
<keyword evidence="4" id="KW-1185">Reference proteome</keyword>
<evidence type="ECO:0000256" key="1">
    <source>
        <dbReference type="SAM" id="MobiDB-lite"/>
    </source>
</evidence>
<dbReference type="AlphaFoldDB" id="A0AAD5YM50"/>
<protein>
    <submittedName>
        <fullName evidence="3">Uncharacterized protein</fullName>
    </submittedName>
</protein>
<keyword evidence="2" id="KW-0732">Signal</keyword>
<evidence type="ECO:0000313" key="4">
    <source>
        <dbReference type="Proteomes" id="UP001212997"/>
    </source>
</evidence>
<reference evidence="3" key="1">
    <citation type="submission" date="2022-07" db="EMBL/GenBank/DDBJ databases">
        <title>Genome Sequence of Physisporinus lineatus.</title>
        <authorList>
            <person name="Buettner E."/>
        </authorList>
    </citation>
    <scope>NUCLEOTIDE SEQUENCE</scope>
    <source>
        <strain evidence="3">VT162</strain>
    </source>
</reference>
<gene>
    <name evidence="3" type="ORF">NLI96_g2267</name>
</gene>
<accession>A0AAD5YM50</accession>